<dbReference type="GO" id="GO:0017004">
    <property type="term" value="P:cytochrome complex assembly"/>
    <property type="evidence" value="ECO:0007669"/>
    <property type="project" value="UniProtKB-KW"/>
</dbReference>
<evidence type="ECO:0000256" key="2">
    <source>
        <dbReference type="ARBA" id="ARBA00022692"/>
    </source>
</evidence>
<name>A0A9Q1K5L9_9CARY</name>
<evidence type="ECO:0000313" key="8">
    <source>
        <dbReference type="Proteomes" id="UP001153076"/>
    </source>
</evidence>
<dbReference type="PANTHER" id="PTHR30071">
    <property type="entry name" value="HEME EXPORTER PROTEIN C"/>
    <property type="match status" value="1"/>
</dbReference>
<evidence type="ECO:0000256" key="5">
    <source>
        <dbReference type="ARBA" id="ARBA00023136"/>
    </source>
</evidence>
<dbReference type="OrthoDB" id="1640at2759"/>
<organism evidence="7 8">
    <name type="scientific">Carnegiea gigantea</name>
    <dbReference type="NCBI Taxonomy" id="171969"/>
    <lineage>
        <taxon>Eukaryota</taxon>
        <taxon>Viridiplantae</taxon>
        <taxon>Streptophyta</taxon>
        <taxon>Embryophyta</taxon>
        <taxon>Tracheophyta</taxon>
        <taxon>Spermatophyta</taxon>
        <taxon>Magnoliopsida</taxon>
        <taxon>eudicotyledons</taxon>
        <taxon>Gunneridae</taxon>
        <taxon>Pentapetalae</taxon>
        <taxon>Caryophyllales</taxon>
        <taxon>Cactineae</taxon>
        <taxon>Cactaceae</taxon>
        <taxon>Cactoideae</taxon>
        <taxon>Echinocereeae</taxon>
        <taxon>Carnegiea</taxon>
    </lineage>
</organism>
<accession>A0A9Q1K5L9</accession>
<comment type="caution">
    <text evidence="7">The sequence shown here is derived from an EMBL/GenBank/DDBJ whole genome shotgun (WGS) entry which is preliminary data.</text>
</comment>
<feature type="domain" description="Cytochrome c assembly protein" evidence="6">
    <location>
        <begin position="35"/>
        <end position="137"/>
    </location>
</feature>
<evidence type="ECO:0000313" key="7">
    <source>
        <dbReference type="EMBL" id="KAJ8437711.1"/>
    </source>
</evidence>
<reference evidence="7" key="1">
    <citation type="submission" date="2022-04" db="EMBL/GenBank/DDBJ databases">
        <title>Carnegiea gigantea Genome sequencing and assembly v2.</title>
        <authorList>
            <person name="Copetti D."/>
            <person name="Sanderson M.J."/>
            <person name="Burquez A."/>
            <person name="Wojciechowski M.F."/>
        </authorList>
    </citation>
    <scope>NUCLEOTIDE SEQUENCE</scope>
    <source>
        <strain evidence="7">SGP5-SGP5p</strain>
        <tissue evidence="7">Aerial part</tissue>
    </source>
</reference>
<proteinExistence type="predicted"/>
<keyword evidence="5" id="KW-0472">Membrane</keyword>
<evidence type="ECO:0000256" key="3">
    <source>
        <dbReference type="ARBA" id="ARBA00022748"/>
    </source>
</evidence>
<comment type="subcellular location">
    <subcellularLocation>
        <location evidence="1">Membrane</location>
        <topology evidence="1">Multi-pass membrane protein</topology>
    </subcellularLocation>
</comment>
<gene>
    <name evidence="7" type="ORF">Cgig2_008337</name>
</gene>
<dbReference type="Proteomes" id="UP001153076">
    <property type="component" value="Unassembled WGS sequence"/>
</dbReference>
<dbReference type="EMBL" id="JAKOGI010000286">
    <property type="protein sequence ID" value="KAJ8437711.1"/>
    <property type="molecule type" value="Genomic_DNA"/>
</dbReference>
<evidence type="ECO:0000256" key="1">
    <source>
        <dbReference type="ARBA" id="ARBA00004141"/>
    </source>
</evidence>
<protein>
    <recommendedName>
        <fullName evidence="6">Cytochrome c assembly protein domain-containing protein</fullName>
    </recommendedName>
</protein>
<evidence type="ECO:0000259" key="6">
    <source>
        <dbReference type="Pfam" id="PF01578"/>
    </source>
</evidence>
<keyword evidence="2" id="KW-0812">Transmembrane</keyword>
<keyword evidence="4" id="KW-1133">Transmembrane helix</keyword>
<dbReference type="InterPro" id="IPR002541">
    <property type="entry name" value="Cyt_c_assembly"/>
</dbReference>
<dbReference type="InterPro" id="IPR045062">
    <property type="entry name" value="Cyt_c_biogenesis_CcsA/CcmC"/>
</dbReference>
<dbReference type="PANTHER" id="PTHR30071:SF1">
    <property type="entry name" value="CYTOCHROME B_B6 PROTEIN-RELATED"/>
    <property type="match status" value="1"/>
</dbReference>
<dbReference type="Pfam" id="PF01578">
    <property type="entry name" value="Cytochrom_C_asm"/>
    <property type="match status" value="1"/>
</dbReference>
<dbReference type="GO" id="GO:0005886">
    <property type="term" value="C:plasma membrane"/>
    <property type="evidence" value="ECO:0007669"/>
    <property type="project" value="TreeGrafter"/>
</dbReference>
<sequence length="165" mass="18883">MIFLTLEHIFNSYFLFNDFSCSYTSVNINKMVGLYDSFEKVIVPSAILTQAFATSDLLPEMHQSTILVPALQSQWLMMHKTFIKRVIFFSEIQYMNKKGNMLQSTSPISGDCVISLEFIFLTIGILLGAVLANKAWEIILELGSKGSLCTYYMNHIYNLFTYLNK</sequence>
<keyword evidence="8" id="KW-1185">Reference proteome</keyword>
<evidence type="ECO:0000256" key="4">
    <source>
        <dbReference type="ARBA" id="ARBA00022989"/>
    </source>
</evidence>
<keyword evidence="3" id="KW-0201">Cytochrome c-type biogenesis</keyword>
<dbReference type="AlphaFoldDB" id="A0A9Q1K5L9"/>
<dbReference type="GO" id="GO:0020037">
    <property type="term" value="F:heme binding"/>
    <property type="evidence" value="ECO:0007669"/>
    <property type="project" value="InterPro"/>
</dbReference>